<evidence type="ECO:0000256" key="4">
    <source>
        <dbReference type="ARBA" id="ARBA00023125"/>
    </source>
</evidence>
<feature type="domain" description="Putative zinc-finger" evidence="9">
    <location>
        <begin position="204"/>
        <end position="237"/>
    </location>
</feature>
<reference evidence="10 11" key="1">
    <citation type="journal article" date="2017" name="New Microbes New Infect">
        <title>Genome sequence of 'Leucobacter massiliensis' sp. nov. isolated from human pharynx after travel to the 2014 Hajj.</title>
        <authorList>
            <person name="Leangapichart T."/>
            <person name="Gautret P."/>
            <person name="Nguyen T.T."/>
            <person name="Armstrong N."/>
            <person name="Rolain J.M."/>
        </authorList>
    </citation>
    <scope>NUCLEOTIDE SEQUENCE [LARGE SCALE GENOMIC DNA]</scope>
    <source>
        <strain evidence="10 11">122RC15</strain>
    </source>
</reference>
<dbReference type="Pfam" id="PF08281">
    <property type="entry name" value="Sigma70_r4_2"/>
    <property type="match status" value="1"/>
</dbReference>
<proteinExistence type="inferred from homology"/>
<feature type="region of interest" description="Disordered" evidence="6">
    <location>
        <begin position="326"/>
        <end position="427"/>
    </location>
</feature>
<dbReference type="SUPFAM" id="SSF88659">
    <property type="entry name" value="Sigma3 and sigma4 domains of RNA polymerase sigma factors"/>
    <property type="match status" value="1"/>
</dbReference>
<evidence type="ECO:0000256" key="6">
    <source>
        <dbReference type="SAM" id="MobiDB-lite"/>
    </source>
</evidence>
<dbReference type="InterPro" id="IPR013324">
    <property type="entry name" value="RNA_pol_sigma_r3/r4-like"/>
</dbReference>
<dbReference type="SUPFAM" id="SSF88946">
    <property type="entry name" value="Sigma2 domain of RNA polymerase sigma factors"/>
    <property type="match status" value="1"/>
</dbReference>
<keyword evidence="3" id="KW-0731">Sigma factor</keyword>
<dbReference type="PANTHER" id="PTHR43133">
    <property type="entry name" value="RNA POLYMERASE ECF-TYPE SIGMA FACTO"/>
    <property type="match status" value="1"/>
</dbReference>
<dbReference type="Gene3D" id="1.10.10.10">
    <property type="entry name" value="Winged helix-like DNA-binding domain superfamily/Winged helix DNA-binding domain"/>
    <property type="match status" value="1"/>
</dbReference>
<dbReference type="InterPro" id="IPR039425">
    <property type="entry name" value="RNA_pol_sigma-70-like"/>
</dbReference>
<gene>
    <name evidence="10" type="ORF">B4915_00830</name>
</gene>
<dbReference type="InterPro" id="IPR036388">
    <property type="entry name" value="WH-like_DNA-bd_sf"/>
</dbReference>
<dbReference type="InterPro" id="IPR013249">
    <property type="entry name" value="RNA_pol_sigma70_r4_t2"/>
</dbReference>
<evidence type="ECO:0000313" key="10">
    <source>
        <dbReference type="EMBL" id="PRI12529.1"/>
    </source>
</evidence>
<dbReference type="GO" id="GO:0006352">
    <property type="term" value="P:DNA-templated transcription initiation"/>
    <property type="evidence" value="ECO:0007669"/>
    <property type="project" value="InterPro"/>
</dbReference>
<keyword evidence="5" id="KW-0804">Transcription</keyword>
<dbReference type="CDD" id="cd06171">
    <property type="entry name" value="Sigma70_r4"/>
    <property type="match status" value="1"/>
</dbReference>
<evidence type="ECO:0000259" key="9">
    <source>
        <dbReference type="Pfam" id="PF13490"/>
    </source>
</evidence>
<evidence type="ECO:0000313" key="11">
    <source>
        <dbReference type="Proteomes" id="UP000238650"/>
    </source>
</evidence>
<evidence type="ECO:0000256" key="3">
    <source>
        <dbReference type="ARBA" id="ARBA00023082"/>
    </source>
</evidence>
<feature type="compositionally biased region" description="Basic and acidic residues" evidence="6">
    <location>
        <begin position="387"/>
        <end position="413"/>
    </location>
</feature>
<feature type="domain" description="RNA polymerase sigma-70 region 2" evidence="7">
    <location>
        <begin position="55"/>
        <end position="103"/>
    </location>
</feature>
<protein>
    <recommendedName>
        <fullName evidence="12">RNA polymerase sigma-70 region 2 domain-containing protein</fullName>
    </recommendedName>
</protein>
<keyword evidence="11" id="KW-1185">Reference proteome</keyword>
<dbReference type="InterPro" id="IPR027383">
    <property type="entry name" value="Znf_put"/>
</dbReference>
<dbReference type="Pfam" id="PF04542">
    <property type="entry name" value="Sigma70_r2"/>
    <property type="match status" value="1"/>
</dbReference>
<evidence type="ECO:0000256" key="2">
    <source>
        <dbReference type="ARBA" id="ARBA00023015"/>
    </source>
</evidence>
<keyword evidence="4" id="KW-0238">DNA-binding</keyword>
<organism evidence="10 11">
    <name type="scientific">Leucobacter massiliensis</name>
    <dbReference type="NCBI Taxonomy" id="1686285"/>
    <lineage>
        <taxon>Bacteria</taxon>
        <taxon>Bacillati</taxon>
        <taxon>Actinomycetota</taxon>
        <taxon>Actinomycetes</taxon>
        <taxon>Micrococcales</taxon>
        <taxon>Microbacteriaceae</taxon>
        <taxon>Leucobacter</taxon>
    </lineage>
</organism>
<dbReference type="AlphaFoldDB" id="A0A2S9QSI2"/>
<dbReference type="PANTHER" id="PTHR43133:SF8">
    <property type="entry name" value="RNA POLYMERASE SIGMA FACTOR HI_1459-RELATED"/>
    <property type="match status" value="1"/>
</dbReference>
<evidence type="ECO:0000259" key="7">
    <source>
        <dbReference type="Pfam" id="PF04542"/>
    </source>
</evidence>
<dbReference type="InterPro" id="IPR007627">
    <property type="entry name" value="RNA_pol_sigma70_r2"/>
</dbReference>
<keyword evidence="2" id="KW-0805">Transcription regulation</keyword>
<feature type="compositionally biased region" description="Basic and acidic residues" evidence="6">
    <location>
        <begin position="351"/>
        <end position="366"/>
    </location>
</feature>
<dbReference type="OrthoDB" id="4990598at2"/>
<dbReference type="InterPro" id="IPR014284">
    <property type="entry name" value="RNA_pol_sigma-70_dom"/>
</dbReference>
<evidence type="ECO:0000259" key="8">
    <source>
        <dbReference type="Pfam" id="PF08281"/>
    </source>
</evidence>
<sequence>MSRRDGGRALKSVEVAVASDMVLVELTRSGNMDAYGELWRRHSSALLVAVRCFTGFDPDDVVQETFLRVLQQLQEGRGPETAFRAYAIMAARNVARNMARDRSGDEITGVEDYVFDTQAPPEPDSGDAVLKSAFTQQVFSSLPTRWQEALWYREVEGLQVQELCAYLGMSENTASVLLKRAREGFKQAWIAANLEPASGLSPDCRWVVEKLPQFARGKASARTERKLASHFESCTRCSILSSEAEKLHERLAMVLLPVLFGGSAFTGYAAWLQSGASSAAAVTVAQGSAHTVQMGVGGGLAKGAVVPLAVLSAGALAVSIAFSVPPGSSVPPSTHAEDAPAMPSAASGNESDTKDSHVADTDDHDTTAGTDDAVVETVDSNEENQVDDTKDTANETEPETDKASDDNTDKPTEEPPNAPNNLTATPADGVEVGVYPRLIGVAAPHATVNLTMINQNGQTAEHTVTADAQGRWVYTPTQLMGQVTITGYQEYSFSGEPRKDSVVSLGVHEVGYGLDIQVDATGPQQTTIRLSGLAAPTKNQVVNIESTTHGTLAKHFPATAPGEVVITVPYARSTLGDLRFWQGDTSEGPRRTWWRTLQE</sequence>
<dbReference type="EMBL" id="MWZD01000010">
    <property type="protein sequence ID" value="PRI12529.1"/>
    <property type="molecule type" value="Genomic_DNA"/>
</dbReference>
<dbReference type="GO" id="GO:0016987">
    <property type="term" value="F:sigma factor activity"/>
    <property type="evidence" value="ECO:0007669"/>
    <property type="project" value="UniProtKB-KW"/>
</dbReference>
<comment type="caution">
    <text evidence="10">The sequence shown here is derived from an EMBL/GenBank/DDBJ whole genome shotgun (WGS) entry which is preliminary data.</text>
</comment>
<dbReference type="GO" id="GO:0003677">
    <property type="term" value="F:DNA binding"/>
    <property type="evidence" value="ECO:0007669"/>
    <property type="project" value="UniProtKB-KW"/>
</dbReference>
<dbReference type="Proteomes" id="UP000238650">
    <property type="component" value="Unassembled WGS sequence"/>
</dbReference>
<dbReference type="Pfam" id="PF13490">
    <property type="entry name" value="zf-HC2"/>
    <property type="match status" value="1"/>
</dbReference>
<dbReference type="Gene3D" id="1.10.1740.10">
    <property type="match status" value="1"/>
</dbReference>
<evidence type="ECO:0000256" key="1">
    <source>
        <dbReference type="ARBA" id="ARBA00010641"/>
    </source>
</evidence>
<dbReference type="InterPro" id="IPR013325">
    <property type="entry name" value="RNA_pol_sigma_r2"/>
</dbReference>
<comment type="similarity">
    <text evidence="1">Belongs to the sigma-70 factor family. ECF subfamily.</text>
</comment>
<feature type="domain" description="RNA polymerase sigma factor 70 region 4 type 2" evidence="8">
    <location>
        <begin position="137"/>
        <end position="183"/>
    </location>
</feature>
<evidence type="ECO:0000256" key="5">
    <source>
        <dbReference type="ARBA" id="ARBA00023163"/>
    </source>
</evidence>
<feature type="compositionally biased region" description="Low complexity" evidence="6">
    <location>
        <begin position="367"/>
        <end position="378"/>
    </location>
</feature>
<dbReference type="NCBIfam" id="TIGR02937">
    <property type="entry name" value="sigma70-ECF"/>
    <property type="match status" value="1"/>
</dbReference>
<evidence type="ECO:0008006" key="12">
    <source>
        <dbReference type="Google" id="ProtNLM"/>
    </source>
</evidence>
<name>A0A2S9QSI2_9MICO</name>
<accession>A0A2S9QSI2</accession>